<dbReference type="InterPro" id="IPR016032">
    <property type="entry name" value="Sig_transdc_resp-reg_C-effctor"/>
</dbReference>
<dbReference type="AlphaFoldDB" id="A0A9X2LAN4"/>
<proteinExistence type="predicted"/>
<dbReference type="SUPFAM" id="SSF46894">
    <property type="entry name" value="C-terminal effector domain of the bipartite response regulators"/>
    <property type="match status" value="1"/>
</dbReference>
<feature type="transmembrane region" description="Helical" evidence="4">
    <location>
        <begin position="138"/>
        <end position="158"/>
    </location>
</feature>
<keyword evidence="2" id="KW-0802">TPR repeat</keyword>
<dbReference type="Gene3D" id="1.25.40.10">
    <property type="entry name" value="Tetratricopeptide repeat domain"/>
    <property type="match status" value="1"/>
</dbReference>
<keyword evidence="4" id="KW-0472">Membrane</keyword>
<evidence type="ECO:0000256" key="1">
    <source>
        <dbReference type="ARBA" id="ARBA00023125"/>
    </source>
</evidence>
<dbReference type="PROSITE" id="PS50005">
    <property type="entry name" value="TPR"/>
    <property type="match status" value="1"/>
</dbReference>
<protein>
    <submittedName>
        <fullName evidence="6">Winged helix-turn-helix domain-containing protein</fullName>
    </submittedName>
</protein>
<gene>
    <name evidence="6" type="ORF">NOG11_11795</name>
</gene>
<evidence type="ECO:0000313" key="7">
    <source>
        <dbReference type="Proteomes" id="UP001142610"/>
    </source>
</evidence>
<dbReference type="GO" id="GO:0000160">
    <property type="term" value="P:phosphorelay signal transduction system"/>
    <property type="evidence" value="ECO:0007669"/>
    <property type="project" value="InterPro"/>
</dbReference>
<dbReference type="EMBL" id="JANIBC010000011">
    <property type="protein sequence ID" value="MCQ8186071.1"/>
    <property type="molecule type" value="Genomic_DNA"/>
</dbReference>
<keyword evidence="4" id="KW-0812">Transmembrane</keyword>
<feature type="repeat" description="TPR" evidence="2">
    <location>
        <begin position="438"/>
        <end position="471"/>
    </location>
</feature>
<dbReference type="GO" id="GO:0003677">
    <property type="term" value="F:DNA binding"/>
    <property type="evidence" value="ECO:0007669"/>
    <property type="project" value="UniProtKB-UniRule"/>
</dbReference>
<dbReference type="InterPro" id="IPR036388">
    <property type="entry name" value="WH-like_DNA-bd_sf"/>
</dbReference>
<evidence type="ECO:0000256" key="2">
    <source>
        <dbReference type="PROSITE-ProRule" id="PRU00339"/>
    </source>
</evidence>
<evidence type="ECO:0000256" key="3">
    <source>
        <dbReference type="PROSITE-ProRule" id="PRU01091"/>
    </source>
</evidence>
<evidence type="ECO:0000259" key="5">
    <source>
        <dbReference type="PROSITE" id="PS51755"/>
    </source>
</evidence>
<dbReference type="SMART" id="SM00862">
    <property type="entry name" value="Trans_reg_C"/>
    <property type="match status" value="1"/>
</dbReference>
<dbReference type="Gene3D" id="1.10.10.10">
    <property type="entry name" value="Winged helix-like DNA-binding domain superfamily/Winged helix DNA-binding domain"/>
    <property type="match status" value="1"/>
</dbReference>
<dbReference type="CDD" id="cd00383">
    <property type="entry name" value="trans_reg_C"/>
    <property type="match status" value="1"/>
</dbReference>
<accession>A0A9X2LAN4</accession>
<dbReference type="GO" id="GO:0006355">
    <property type="term" value="P:regulation of DNA-templated transcription"/>
    <property type="evidence" value="ECO:0007669"/>
    <property type="project" value="InterPro"/>
</dbReference>
<comment type="caution">
    <text evidence="6">The sequence shown here is derived from an EMBL/GenBank/DDBJ whole genome shotgun (WGS) entry which is preliminary data.</text>
</comment>
<reference evidence="6" key="1">
    <citation type="submission" date="2022-07" db="EMBL/GenBank/DDBJ databases">
        <title>Parvularcula maris sp. nov., an algicidal bacterium isolated from seawater.</title>
        <authorList>
            <person name="Li F."/>
        </authorList>
    </citation>
    <scope>NUCLEOTIDE SEQUENCE</scope>
    <source>
        <strain evidence="6">BGMRC 0090</strain>
    </source>
</reference>
<dbReference type="PROSITE" id="PS51755">
    <property type="entry name" value="OMPR_PHOB"/>
    <property type="match status" value="1"/>
</dbReference>
<feature type="DNA-binding region" description="OmpR/PhoB-type" evidence="3">
    <location>
        <begin position="8"/>
        <end position="106"/>
    </location>
</feature>
<dbReference type="Pfam" id="PF00486">
    <property type="entry name" value="Trans_reg_C"/>
    <property type="match status" value="1"/>
</dbReference>
<dbReference type="Proteomes" id="UP001142610">
    <property type="component" value="Unassembled WGS sequence"/>
</dbReference>
<keyword evidence="4" id="KW-1133">Transmembrane helix</keyword>
<name>A0A9X2LAN4_9PROT</name>
<keyword evidence="1 3" id="KW-0238">DNA-binding</keyword>
<evidence type="ECO:0000313" key="6">
    <source>
        <dbReference type="EMBL" id="MCQ8186071.1"/>
    </source>
</evidence>
<feature type="domain" description="OmpR/PhoB-type" evidence="5">
    <location>
        <begin position="8"/>
        <end position="106"/>
    </location>
</feature>
<dbReference type="SUPFAM" id="SSF48452">
    <property type="entry name" value="TPR-like"/>
    <property type="match status" value="1"/>
</dbReference>
<dbReference type="InterPro" id="IPR011990">
    <property type="entry name" value="TPR-like_helical_dom_sf"/>
</dbReference>
<sequence length="671" mass="73429">MQHAERTSRPFRIGNVLVSPGLNRLTYGEHIRQLEPRVMDVLLVLSDAGGEVVGRQDLLEEVWGEDGGSDEGLSRAVSLLRSALNEVGGEGRYIETIPRRGYRLSVPIEESAEIDNEAAASGDNPSPRPRVPMDQPRWLALTAFGMAVIALVGALLWLQRPGPSGSAEPAAYTASVAVLPFEPFSNEESDRFFSYGLTEELIHALSAVPKLGVAARTSTFSFMDEGTPRGDVRTIGQALGVSHVVEGSVRREGETVRVTAQLIRVSDGLHVWSGVEEHPGGGIFELQDRIVEEVSRALQLHLEVGYGEGTRPAREIDPRALAFYYEGLHRLGSAMRRDGAAEDGYGALRSAVGIEPDFAEAWIALVSFGVRWASGPLAKDKDAFIGQLREDLAQALRLAPNDHRIHVAHAQFHAAVDLDLDRVKQHLDRAEELAPLASDTLYAQGYYAWLVGEPERALGFYEKALRLDPLNLSAQMSVALKLAVLGRGEEAFEFLDECLETACLEEGFVAYGASAAVLSGDRRTKARWAAAYAAFEEKLASIPASAKPHSVRLLPAHFAIGFEGEGETARRLLAEMDFENHPITDHIGMWGMTLAQEMPTETFVATLTKAYERGDLFSTQLSLSPFYGAASYPEPVLKHPAYHQLWARPELAKLAELRRQNGWPDGLPVSE</sequence>
<keyword evidence="7" id="KW-1185">Reference proteome</keyword>
<dbReference type="InterPro" id="IPR019734">
    <property type="entry name" value="TPR_rpt"/>
</dbReference>
<organism evidence="6 7">
    <name type="scientific">Parvularcula maris</name>
    <dbReference type="NCBI Taxonomy" id="2965077"/>
    <lineage>
        <taxon>Bacteria</taxon>
        <taxon>Pseudomonadati</taxon>
        <taxon>Pseudomonadota</taxon>
        <taxon>Alphaproteobacteria</taxon>
        <taxon>Parvularculales</taxon>
        <taxon>Parvularculaceae</taxon>
        <taxon>Parvularcula</taxon>
    </lineage>
</organism>
<dbReference type="InterPro" id="IPR001867">
    <property type="entry name" value="OmpR/PhoB-type_DNA-bd"/>
</dbReference>
<evidence type="ECO:0000256" key="4">
    <source>
        <dbReference type="SAM" id="Phobius"/>
    </source>
</evidence>